<accession>A0A9W8V673</accession>
<evidence type="ECO:0000313" key="3">
    <source>
        <dbReference type="Proteomes" id="UP001152087"/>
    </source>
</evidence>
<feature type="region of interest" description="Disordered" evidence="1">
    <location>
        <begin position="1"/>
        <end position="45"/>
    </location>
</feature>
<reference evidence="2" key="1">
    <citation type="submission" date="2022-09" db="EMBL/GenBank/DDBJ databases">
        <title>Fusarium specimens isolated from Avocado Roots.</title>
        <authorList>
            <person name="Stajich J."/>
            <person name="Roper C."/>
            <person name="Heimlech-Rivalta G."/>
        </authorList>
    </citation>
    <scope>NUCLEOTIDE SEQUENCE</scope>
    <source>
        <strain evidence="2">A02</strain>
    </source>
</reference>
<protein>
    <submittedName>
        <fullName evidence="2">Uncharacterized protein</fullName>
    </submittedName>
</protein>
<feature type="region of interest" description="Disordered" evidence="1">
    <location>
        <begin position="59"/>
        <end position="93"/>
    </location>
</feature>
<keyword evidence="3" id="KW-1185">Reference proteome</keyword>
<gene>
    <name evidence="2" type="ORF">NW755_002239</name>
</gene>
<feature type="compositionally biased region" description="Basic and acidic residues" evidence="1">
    <location>
        <begin position="24"/>
        <end position="33"/>
    </location>
</feature>
<name>A0A9W8V673_9HYPO</name>
<feature type="compositionally biased region" description="Basic and acidic residues" evidence="1">
    <location>
        <begin position="104"/>
        <end position="114"/>
    </location>
</feature>
<dbReference type="EMBL" id="JAOQAV010000004">
    <property type="protein sequence ID" value="KAJ4194821.1"/>
    <property type="molecule type" value="Genomic_DNA"/>
</dbReference>
<feature type="region of interest" description="Disordered" evidence="1">
    <location>
        <begin position="104"/>
        <end position="123"/>
    </location>
</feature>
<evidence type="ECO:0000256" key="1">
    <source>
        <dbReference type="SAM" id="MobiDB-lite"/>
    </source>
</evidence>
<dbReference type="Proteomes" id="UP001152087">
    <property type="component" value="Unassembled WGS sequence"/>
</dbReference>
<sequence length="172" mass="19169">MLAHATAHQTPQTTSSVQQPFTETPHEFTDEQPHIAPRPTAHRLPVQVANPTVELFRTQMPTQPPKPASVPFASASATTQPLQPDPPPPLQRLEPILRATPIARDARPQDDTQLHQRQKQAVPVDRQPALPNRNFKLQLKSARHLGRRVNLETQITPLLRNHPDVQSAISLA</sequence>
<dbReference type="AlphaFoldDB" id="A0A9W8V673"/>
<organism evidence="2 3">
    <name type="scientific">Fusarium falciforme</name>
    <dbReference type="NCBI Taxonomy" id="195108"/>
    <lineage>
        <taxon>Eukaryota</taxon>
        <taxon>Fungi</taxon>
        <taxon>Dikarya</taxon>
        <taxon>Ascomycota</taxon>
        <taxon>Pezizomycotina</taxon>
        <taxon>Sordariomycetes</taxon>
        <taxon>Hypocreomycetidae</taxon>
        <taxon>Hypocreales</taxon>
        <taxon>Nectriaceae</taxon>
        <taxon>Fusarium</taxon>
        <taxon>Fusarium solani species complex</taxon>
    </lineage>
</organism>
<evidence type="ECO:0000313" key="2">
    <source>
        <dbReference type="EMBL" id="KAJ4194821.1"/>
    </source>
</evidence>
<proteinExistence type="predicted"/>
<feature type="compositionally biased region" description="Low complexity" evidence="1">
    <location>
        <begin position="1"/>
        <end position="22"/>
    </location>
</feature>
<comment type="caution">
    <text evidence="2">The sequence shown here is derived from an EMBL/GenBank/DDBJ whole genome shotgun (WGS) entry which is preliminary data.</text>
</comment>